<gene>
    <name evidence="2" type="ORF">LWI29_008227</name>
</gene>
<keyword evidence="3" id="KW-1185">Reference proteome</keyword>
<feature type="compositionally biased region" description="Low complexity" evidence="1">
    <location>
        <begin position="1"/>
        <end position="24"/>
    </location>
</feature>
<organism evidence="2 3">
    <name type="scientific">Acer saccharum</name>
    <name type="common">Sugar maple</name>
    <dbReference type="NCBI Taxonomy" id="4024"/>
    <lineage>
        <taxon>Eukaryota</taxon>
        <taxon>Viridiplantae</taxon>
        <taxon>Streptophyta</taxon>
        <taxon>Embryophyta</taxon>
        <taxon>Tracheophyta</taxon>
        <taxon>Spermatophyta</taxon>
        <taxon>Magnoliopsida</taxon>
        <taxon>eudicotyledons</taxon>
        <taxon>Gunneridae</taxon>
        <taxon>Pentapetalae</taxon>
        <taxon>rosids</taxon>
        <taxon>malvids</taxon>
        <taxon>Sapindales</taxon>
        <taxon>Sapindaceae</taxon>
        <taxon>Hippocastanoideae</taxon>
        <taxon>Acereae</taxon>
        <taxon>Acer</taxon>
    </lineage>
</organism>
<proteinExistence type="predicted"/>
<dbReference type="EMBL" id="JAUESC010000384">
    <property type="protein sequence ID" value="KAK0580966.1"/>
    <property type="molecule type" value="Genomic_DNA"/>
</dbReference>
<feature type="region of interest" description="Disordered" evidence="1">
    <location>
        <begin position="1"/>
        <end position="120"/>
    </location>
</feature>
<accession>A0AA39RTU4</accession>
<reference evidence="2" key="1">
    <citation type="journal article" date="2022" name="Plant J.">
        <title>Strategies of tolerance reflected in two North American maple genomes.</title>
        <authorList>
            <person name="McEvoy S.L."/>
            <person name="Sezen U.U."/>
            <person name="Trouern-Trend A."/>
            <person name="McMahon S.M."/>
            <person name="Schaberg P.G."/>
            <person name="Yang J."/>
            <person name="Wegrzyn J.L."/>
            <person name="Swenson N.G."/>
        </authorList>
    </citation>
    <scope>NUCLEOTIDE SEQUENCE</scope>
    <source>
        <strain evidence="2">NS2018</strain>
    </source>
</reference>
<dbReference type="Proteomes" id="UP001168877">
    <property type="component" value="Unassembled WGS sequence"/>
</dbReference>
<protein>
    <submittedName>
        <fullName evidence="2">Uncharacterized protein</fullName>
    </submittedName>
</protein>
<sequence length="285" mass="31689">MGNQQFHGSSNSHGNQNGSGNFHGTQSHSGTQNYSRSNSSGAATTATGRRTCSNDGDVDAGRARTTATGFQPSSSAHHHHSLQLLGGSSRRRRRCGGGERRRTAETLSPSSLHVRRRRRRRCCTSGVPSPSSLYVRRPVSVVAAPAADLGSQLSWLAELDELLSWWLSWMSWVAELDDVSNFNWLRCNTQHMLSVAPGAVEAHQVFCSPKSQNPSVTTVMLPSWMTQQFNYRNHCRLAVAVLPCGGRTAKWRPLIEMLLFCHKRCRFGYCDHCAVVLDHRNWDWA</sequence>
<feature type="compositionally biased region" description="Polar residues" evidence="1">
    <location>
        <begin position="25"/>
        <end position="34"/>
    </location>
</feature>
<name>A0AA39RTU4_ACESA</name>
<feature type="compositionally biased region" description="Low complexity" evidence="1">
    <location>
        <begin position="35"/>
        <end position="51"/>
    </location>
</feature>
<dbReference type="AlphaFoldDB" id="A0AA39RTU4"/>
<reference evidence="2" key="2">
    <citation type="submission" date="2023-06" db="EMBL/GenBank/DDBJ databases">
        <authorList>
            <person name="Swenson N.G."/>
            <person name="Wegrzyn J.L."/>
            <person name="Mcevoy S.L."/>
        </authorList>
    </citation>
    <scope>NUCLEOTIDE SEQUENCE</scope>
    <source>
        <strain evidence="2">NS2018</strain>
        <tissue evidence="2">Leaf</tissue>
    </source>
</reference>
<evidence type="ECO:0000313" key="2">
    <source>
        <dbReference type="EMBL" id="KAK0580966.1"/>
    </source>
</evidence>
<comment type="caution">
    <text evidence="2">The sequence shown here is derived from an EMBL/GenBank/DDBJ whole genome shotgun (WGS) entry which is preliminary data.</text>
</comment>
<evidence type="ECO:0000256" key="1">
    <source>
        <dbReference type="SAM" id="MobiDB-lite"/>
    </source>
</evidence>
<evidence type="ECO:0000313" key="3">
    <source>
        <dbReference type="Proteomes" id="UP001168877"/>
    </source>
</evidence>